<keyword evidence="2" id="KW-1185">Reference proteome</keyword>
<evidence type="ECO:0000313" key="2">
    <source>
        <dbReference type="Proteomes" id="UP000093111"/>
    </source>
</evidence>
<dbReference type="AlphaFoldDB" id="A0A1C7NWT1"/>
<accession>A0A1C7NWT1</accession>
<gene>
    <name evidence="1" type="ORF">ADU59_21535</name>
</gene>
<sequence>MGTFIPLKIALSDTAPHKAVFSSGLKLSGYDVMLDPLAPGEMYSRAFEDETLDAAEMSIARYVRMKAKGEGDLVAIPYYFSRVFPHPTFYVRSDSPFQNPSQIAGCTIGMSEYDHTGHTWARALLEDEYGIAPSAVKWIVAKRESSKSPIRHFFEPPSNVALENAAPDKDLSTMLLDGEIDVLINPHKPGCFVEHPGKVRRLIANHEAVERDYFEKTDICPIQHVFGVRKELVRNDPDLARSLTQALVAAIGGTRQIWQPRSPQDKVPVVPLYGLGKGEEASLKTFLRHHYGQGLSGRQITLEEFFTP</sequence>
<dbReference type="SUPFAM" id="SSF53850">
    <property type="entry name" value="Periplasmic binding protein-like II"/>
    <property type="match status" value="1"/>
</dbReference>
<reference evidence="1 2" key="1">
    <citation type="journal article" date="2016" name="Syst. Appl. Microbiol.">
        <title>Pararhizobium polonicum sp. nov. isolated from tumors on stone fruit rootstocks.</title>
        <authorList>
            <person name="Pulawska J."/>
            <person name="Kuzmanovic N."/>
            <person name="Willems A."/>
            <person name="Pothier J.F."/>
        </authorList>
    </citation>
    <scope>NUCLEOTIDE SEQUENCE [LARGE SCALE GENOMIC DNA]</scope>
    <source>
        <strain evidence="1 2">F5.1</strain>
    </source>
</reference>
<dbReference type="STRING" id="1612624.ADU59_21535"/>
<comment type="caution">
    <text evidence="1">The sequence shown here is derived from an EMBL/GenBank/DDBJ whole genome shotgun (WGS) entry which is preliminary data.</text>
</comment>
<protein>
    <recommendedName>
        <fullName evidence="3">4,5-dihydroxyphthalate decarboxylase</fullName>
    </recommendedName>
</protein>
<evidence type="ECO:0008006" key="3">
    <source>
        <dbReference type="Google" id="ProtNLM"/>
    </source>
</evidence>
<name>A0A1C7NWT1_9HYPH</name>
<evidence type="ECO:0000313" key="1">
    <source>
        <dbReference type="EMBL" id="OBZ93439.1"/>
    </source>
</evidence>
<dbReference type="Gene3D" id="3.40.190.10">
    <property type="entry name" value="Periplasmic binding protein-like II"/>
    <property type="match status" value="1"/>
</dbReference>
<dbReference type="Proteomes" id="UP000093111">
    <property type="component" value="Unassembled WGS sequence"/>
</dbReference>
<dbReference type="RefSeq" id="WP_068956378.1">
    <property type="nucleotide sequence ID" value="NZ_LGLV01000014.1"/>
</dbReference>
<proteinExistence type="predicted"/>
<dbReference type="OrthoDB" id="8689594at2"/>
<organism evidence="1 2">
    <name type="scientific">Pararhizobium polonicum</name>
    <dbReference type="NCBI Taxonomy" id="1612624"/>
    <lineage>
        <taxon>Bacteria</taxon>
        <taxon>Pseudomonadati</taxon>
        <taxon>Pseudomonadota</taxon>
        <taxon>Alphaproteobacteria</taxon>
        <taxon>Hyphomicrobiales</taxon>
        <taxon>Rhizobiaceae</taxon>
        <taxon>Rhizobium/Agrobacterium group</taxon>
        <taxon>Pararhizobium</taxon>
    </lineage>
</organism>
<dbReference type="EMBL" id="LGLV01000014">
    <property type="protein sequence ID" value="OBZ93439.1"/>
    <property type="molecule type" value="Genomic_DNA"/>
</dbReference>